<dbReference type="Gene3D" id="1.10.8.1080">
    <property type="match status" value="1"/>
</dbReference>
<comment type="subcellular location">
    <subcellularLocation>
        <location evidence="3">Cytoplasm</location>
    </subcellularLocation>
    <subcellularLocation>
        <location evidence="2">Mitochondrion</location>
    </subcellularLocation>
    <subcellularLocation>
        <location evidence="1">Nucleus</location>
    </subcellularLocation>
</comment>
<evidence type="ECO:0000256" key="8">
    <source>
        <dbReference type="ARBA" id="ARBA00023277"/>
    </source>
</evidence>
<dbReference type="RefSeq" id="XP_041418052.1">
    <property type="nucleotide sequence ID" value="XM_041562118.1"/>
</dbReference>
<dbReference type="InterPro" id="IPR040190">
    <property type="entry name" value="MURQ/GCKR"/>
</dbReference>
<evidence type="ECO:0000259" key="12">
    <source>
        <dbReference type="PROSITE" id="PS51464"/>
    </source>
</evidence>
<dbReference type="GO" id="GO:0009750">
    <property type="term" value="P:response to fructose"/>
    <property type="evidence" value="ECO:0007669"/>
    <property type="project" value="TreeGrafter"/>
</dbReference>
<keyword evidence="8" id="KW-0119">Carbohydrate metabolism</keyword>
<dbReference type="GO" id="GO:0019210">
    <property type="term" value="F:kinase inhibitor activity"/>
    <property type="evidence" value="ECO:0000318"/>
    <property type="project" value="GO_Central"/>
</dbReference>
<dbReference type="GO" id="GO:0141089">
    <property type="term" value="F:glucose sensor activity"/>
    <property type="evidence" value="ECO:0000318"/>
    <property type="project" value="GO_Central"/>
</dbReference>
<keyword evidence="5" id="KW-0677">Repeat</keyword>
<reference evidence="14" key="1">
    <citation type="submission" date="2025-08" db="UniProtKB">
        <authorList>
            <consortium name="RefSeq"/>
        </authorList>
    </citation>
    <scope>IDENTIFICATION</scope>
    <source>
        <strain evidence="14">J_2021</strain>
        <tissue evidence="14">Erythrocytes</tissue>
    </source>
</reference>
<dbReference type="Pfam" id="PF22645">
    <property type="entry name" value="GKRP_SIS_N"/>
    <property type="match status" value="1"/>
</dbReference>
<evidence type="ECO:0000256" key="7">
    <source>
        <dbReference type="ARBA" id="ARBA00023242"/>
    </source>
</evidence>
<dbReference type="Pfam" id="PF22198">
    <property type="entry name" value="GKRP_SIS_2"/>
    <property type="match status" value="1"/>
</dbReference>
<dbReference type="GO" id="GO:0070095">
    <property type="term" value="F:fructose-6-phosphate binding"/>
    <property type="evidence" value="ECO:0000318"/>
    <property type="project" value="GO_Central"/>
</dbReference>
<dbReference type="InterPro" id="IPR054017">
    <property type="entry name" value="GKRP_SIS_2"/>
</dbReference>
<dbReference type="OMA" id="WESADYE"/>
<evidence type="ECO:0000256" key="5">
    <source>
        <dbReference type="ARBA" id="ARBA00022737"/>
    </source>
</evidence>
<dbReference type="Pfam" id="PF20741">
    <property type="entry name" value="GKRP-like_C"/>
    <property type="match status" value="1"/>
</dbReference>
<evidence type="ECO:0000313" key="13">
    <source>
        <dbReference type="Proteomes" id="UP000186698"/>
    </source>
</evidence>
<dbReference type="Gene3D" id="3.40.50.10490">
    <property type="entry name" value="Glucose-6-phosphate isomerase like protein, domain 1"/>
    <property type="match status" value="1"/>
</dbReference>
<name>A0A1L8GCJ2_XENLA</name>
<evidence type="ECO:0000256" key="1">
    <source>
        <dbReference type="ARBA" id="ARBA00004123"/>
    </source>
</evidence>
<evidence type="ECO:0000256" key="4">
    <source>
        <dbReference type="ARBA" id="ARBA00022490"/>
    </source>
</evidence>
<dbReference type="InterPro" id="IPR046348">
    <property type="entry name" value="SIS_dom_sf"/>
</dbReference>
<keyword evidence="13" id="KW-1185">Reference proteome</keyword>
<dbReference type="GeneID" id="398839"/>
<keyword evidence="7" id="KW-0539">Nucleus</keyword>
<evidence type="ECO:0000256" key="9">
    <source>
        <dbReference type="ARBA" id="ARBA00060904"/>
    </source>
</evidence>
<dbReference type="Gene3D" id="3.40.50.12620">
    <property type="match status" value="1"/>
</dbReference>
<dbReference type="InterPro" id="IPR001347">
    <property type="entry name" value="SIS_dom"/>
</dbReference>
<dbReference type="AlphaFoldDB" id="A0A1L8GCJ2"/>
<dbReference type="GO" id="GO:0019899">
    <property type="term" value="F:enzyme binding"/>
    <property type="evidence" value="ECO:0007669"/>
    <property type="project" value="TreeGrafter"/>
</dbReference>
<dbReference type="PROSITE" id="PS01272">
    <property type="entry name" value="GCKR"/>
    <property type="match status" value="1"/>
</dbReference>
<protein>
    <recommendedName>
        <fullName evidence="11">Glucokinase regulatory protein</fullName>
    </recommendedName>
</protein>
<evidence type="ECO:0000256" key="3">
    <source>
        <dbReference type="ARBA" id="ARBA00004496"/>
    </source>
</evidence>
<dbReference type="FunFam" id="3.40.50.12620:FF:000001">
    <property type="entry name" value="Glucokinase regulatory protein"/>
    <property type="match status" value="1"/>
</dbReference>
<dbReference type="PANTHER" id="PTHR10088">
    <property type="entry name" value="GLUCOKINASE REGULATORY PROTEIN"/>
    <property type="match status" value="1"/>
</dbReference>
<evidence type="ECO:0000256" key="2">
    <source>
        <dbReference type="ARBA" id="ARBA00004173"/>
    </source>
</evidence>
<keyword evidence="6" id="KW-0496">Mitochondrion</keyword>
<feature type="domain" description="SIS" evidence="12">
    <location>
        <begin position="90"/>
        <end position="283"/>
    </location>
</feature>
<gene>
    <name evidence="14" type="primary">gckr.L</name>
    <name evidence="14" type="synonym">gckr</name>
    <name evidence="14" type="synonym">gkrp</name>
</gene>
<dbReference type="FunFam" id="3.40.50.10490:FF:000033">
    <property type="entry name" value="Glucokinase regulatory protein"/>
    <property type="match status" value="1"/>
</dbReference>
<dbReference type="GO" id="GO:0005829">
    <property type="term" value="C:cytosol"/>
    <property type="evidence" value="ECO:0007669"/>
    <property type="project" value="TreeGrafter"/>
</dbReference>
<dbReference type="SUPFAM" id="SSF53697">
    <property type="entry name" value="SIS domain"/>
    <property type="match status" value="2"/>
</dbReference>
<dbReference type="GO" id="GO:0034504">
    <property type="term" value="P:protein localization to nucleus"/>
    <property type="evidence" value="ECO:0000318"/>
    <property type="project" value="GO_Central"/>
</dbReference>
<dbReference type="FunFam" id="1.10.8.1080:FF:000002">
    <property type="entry name" value="Glucokinase regulatory protein"/>
    <property type="match status" value="1"/>
</dbReference>
<evidence type="ECO:0000313" key="14">
    <source>
        <dbReference type="RefSeq" id="XP_041418052.1"/>
    </source>
</evidence>
<dbReference type="PaxDb" id="8355-A0A1L8GCJ2"/>
<sequence>MRGTRKYQHVIETPDPGKWELAGYEESLPISEKSNPMTRELDKADPSQLVQLLRDCDAEIFQEEDENLIHYHRLYSESVLKTMGDVAKRVQEVLKNPDDSLVVLSGCGTSGRLALLLANSFNGLLKGLHKTPCYCYIMSGGDRSIVTSQESSEDNPQLGAQELEKVCEGKKNVLFIGISCGLSAPFIAGQLDFCMRHLDVYLPVLVGFNPVSMARNERIEGWHSSFRQVAERLQTLHDSQKGFILNPAVGPEGVSGSSRMKGGSATKILLETLLLVAHKAESNVPVTEKCLLEILRTYERAHKVTYSQSKKIAALMKQTATSLQKKGHLYILGWGTLGLVGIMDAVECVPTYQADWRDVRGFITGGYHSIENKEGDLSSLGPEFSISHEDFVKNVLPSVSETDTVLLIFTLDDDLNQIEKLVALVKEKTSNIQVICHATAGQYLPNSLKKTIPSIIGLTWPILFLEYEGAFIQKFQRELSTKWILDTVTSGAYTLRGKIFRNFMVDFKINNSKLFHRATSVLQRLTGQSQQRCTEVLLQSIYGEQTLSEQIRNTTIAGHVEAAASQDKVLPVAIVSLLRSCTIQDSRSRINSSLSIRSAIESSMNVPGRKRGAEDSESR</sequence>
<comment type="subunit">
    <text evidence="10">Interacts (fructose 6-phosphate bound form) with GCK.</text>
</comment>
<dbReference type="Proteomes" id="UP000186698">
    <property type="component" value="Chromosome 5L"/>
</dbReference>
<evidence type="ECO:0000256" key="6">
    <source>
        <dbReference type="ARBA" id="ARBA00023128"/>
    </source>
</evidence>
<comment type="similarity">
    <text evidence="9">Belongs to the GCKR family.</text>
</comment>
<feature type="domain" description="SIS" evidence="12">
    <location>
        <begin position="319"/>
        <end position="498"/>
    </location>
</feature>
<dbReference type="GO" id="GO:1901135">
    <property type="term" value="P:carbohydrate derivative metabolic process"/>
    <property type="evidence" value="ECO:0007669"/>
    <property type="project" value="InterPro"/>
</dbReference>
<dbReference type="GO" id="GO:0001678">
    <property type="term" value="P:intracellular glucose homeostasis"/>
    <property type="evidence" value="ECO:0000318"/>
    <property type="project" value="GO_Central"/>
</dbReference>
<dbReference type="PANTHER" id="PTHR10088:SF4">
    <property type="entry name" value="GLUCOKINASE REGULATORY PROTEIN"/>
    <property type="match status" value="1"/>
</dbReference>
<proteinExistence type="inferred from homology"/>
<evidence type="ECO:0000256" key="11">
    <source>
        <dbReference type="ARBA" id="ARBA00073034"/>
    </source>
</evidence>
<accession>A0A1L8GCJ2</accession>
<dbReference type="GO" id="GO:0030246">
    <property type="term" value="F:carbohydrate binding"/>
    <property type="evidence" value="ECO:0007669"/>
    <property type="project" value="TreeGrafter"/>
</dbReference>
<dbReference type="PROSITE" id="PS51464">
    <property type="entry name" value="SIS"/>
    <property type="match status" value="2"/>
</dbReference>
<dbReference type="InterPro" id="IPR005486">
    <property type="entry name" value="Glucokinase_regulatory_CS"/>
</dbReference>
<evidence type="ECO:0000256" key="10">
    <source>
        <dbReference type="ARBA" id="ARBA00065019"/>
    </source>
</evidence>
<dbReference type="STRING" id="8355.A0A1L8GCJ2"/>
<dbReference type="GO" id="GO:0005654">
    <property type="term" value="C:nucleoplasm"/>
    <property type="evidence" value="ECO:0000318"/>
    <property type="project" value="GO_Central"/>
</dbReference>
<keyword evidence="4" id="KW-0963">Cytoplasm</keyword>
<dbReference type="CTD" id="398839"/>
<dbReference type="GO" id="GO:0005739">
    <property type="term" value="C:mitochondrion"/>
    <property type="evidence" value="ECO:0007669"/>
    <property type="project" value="UniProtKB-SubCell"/>
</dbReference>
<organism evidence="13 14">
    <name type="scientific">Xenopus laevis</name>
    <name type="common">African clawed frog</name>
    <dbReference type="NCBI Taxonomy" id="8355"/>
    <lineage>
        <taxon>Eukaryota</taxon>
        <taxon>Metazoa</taxon>
        <taxon>Chordata</taxon>
        <taxon>Craniata</taxon>
        <taxon>Vertebrata</taxon>
        <taxon>Euteleostomi</taxon>
        <taxon>Amphibia</taxon>
        <taxon>Batrachia</taxon>
        <taxon>Anura</taxon>
        <taxon>Pipoidea</taxon>
        <taxon>Pipidae</taxon>
        <taxon>Xenopodinae</taxon>
        <taxon>Xenopus</taxon>
        <taxon>Xenopus</taxon>
    </lineage>
</organism>